<evidence type="ECO:0000313" key="11">
    <source>
        <dbReference type="EMBL" id="MBT1172477.1"/>
    </source>
</evidence>
<gene>
    <name evidence="11" type="ORF">JS528_03690</name>
</gene>
<accession>A0ABS5UNH9</accession>
<keyword evidence="4" id="KW-0808">Transferase</keyword>
<dbReference type="Gene3D" id="3.30.70.560">
    <property type="entry name" value="7,8-Dihydro-6-hydroxymethylpterin-pyrophosphokinase HPPK"/>
    <property type="match status" value="1"/>
</dbReference>
<feature type="domain" description="7,8-dihydro-6-hydroxymethylpterin-pyrophosphokinase" evidence="10">
    <location>
        <begin position="197"/>
        <end position="312"/>
    </location>
</feature>
<comment type="caution">
    <text evidence="11">The sequence shown here is derived from an EMBL/GenBank/DDBJ whole genome shotgun (WGS) entry which is preliminary data.</text>
</comment>
<evidence type="ECO:0000256" key="7">
    <source>
        <dbReference type="ARBA" id="ARBA00022840"/>
    </source>
</evidence>
<keyword evidence="8" id="KW-0289">Folate biosynthesis</keyword>
<evidence type="ECO:0000256" key="4">
    <source>
        <dbReference type="ARBA" id="ARBA00022679"/>
    </source>
</evidence>
<evidence type="ECO:0000256" key="6">
    <source>
        <dbReference type="ARBA" id="ARBA00022777"/>
    </source>
</evidence>
<dbReference type="InterPro" id="IPR035907">
    <property type="entry name" value="Hppk_sf"/>
</dbReference>
<comment type="catalytic activity">
    <reaction evidence="1">
        <text>6-hydroxymethyl-7,8-dihydropterin + ATP = (7,8-dihydropterin-6-yl)methyl diphosphate + AMP + H(+)</text>
        <dbReference type="Rhea" id="RHEA:11412"/>
        <dbReference type="ChEBI" id="CHEBI:15378"/>
        <dbReference type="ChEBI" id="CHEBI:30616"/>
        <dbReference type="ChEBI" id="CHEBI:44841"/>
        <dbReference type="ChEBI" id="CHEBI:72950"/>
        <dbReference type="ChEBI" id="CHEBI:456215"/>
        <dbReference type="EC" id="2.7.6.3"/>
    </reaction>
</comment>
<evidence type="ECO:0000313" key="12">
    <source>
        <dbReference type="Proteomes" id="UP000773064"/>
    </source>
</evidence>
<reference evidence="11 12" key="1">
    <citation type="journal article" date="2021" name="Environ. Microbiol.">
        <title>Genetic insights into the dark matter of the mammalian gut microbiota through targeted genome reconstruction.</title>
        <authorList>
            <person name="Lugli G.A."/>
            <person name="Alessandri G."/>
            <person name="Milani C."/>
            <person name="Viappiani A."/>
            <person name="Fontana F."/>
            <person name="Tarracchini C."/>
            <person name="Mancabelli L."/>
            <person name="Argentini C."/>
            <person name="Ruiz L."/>
            <person name="Margolles A."/>
            <person name="van Sinderen D."/>
            <person name="Turroni F."/>
            <person name="Ventura M."/>
        </authorList>
    </citation>
    <scope>NUCLEOTIDE SEQUENCE [LARGE SCALE GENOMIC DNA]</scope>
    <source>
        <strain evidence="11 12">MA2</strain>
    </source>
</reference>
<proteinExistence type="predicted"/>
<evidence type="ECO:0000256" key="2">
    <source>
        <dbReference type="ARBA" id="ARBA00005051"/>
    </source>
</evidence>
<dbReference type="InterPro" id="IPR000550">
    <property type="entry name" value="Hppk"/>
</dbReference>
<dbReference type="Proteomes" id="UP000773064">
    <property type="component" value="Unassembled WGS sequence"/>
</dbReference>
<feature type="region of interest" description="Disordered" evidence="9">
    <location>
        <begin position="144"/>
        <end position="188"/>
    </location>
</feature>
<feature type="compositionally biased region" description="Basic and acidic residues" evidence="9">
    <location>
        <begin position="144"/>
        <end position="158"/>
    </location>
</feature>
<evidence type="ECO:0000256" key="8">
    <source>
        <dbReference type="ARBA" id="ARBA00022909"/>
    </source>
</evidence>
<comment type="pathway">
    <text evidence="2">Cofactor biosynthesis; tetrahydrofolate biosynthesis; 2-amino-4-hydroxy-6-hydroxymethyl-7,8-dihydropteridine diphosphate from 7,8-dihydroneopterin triphosphate: step 4/4.</text>
</comment>
<protein>
    <recommendedName>
        <fullName evidence="3">2-amino-4-hydroxy-6-hydroxymethyldihydropteridine diphosphokinase</fullName>
        <ecNumber evidence="3">2.7.6.3</ecNumber>
    </recommendedName>
</protein>
<dbReference type="SUPFAM" id="SSF55083">
    <property type="entry name" value="6-hydroxymethyl-7,8-dihydropterin pyrophosphokinase, HPPK"/>
    <property type="match status" value="1"/>
</dbReference>
<organism evidence="11 12">
    <name type="scientific">Bifidobacterium santillanense</name>
    <dbReference type="NCBI Taxonomy" id="2809028"/>
    <lineage>
        <taxon>Bacteria</taxon>
        <taxon>Bacillati</taxon>
        <taxon>Actinomycetota</taxon>
        <taxon>Actinomycetes</taxon>
        <taxon>Bifidobacteriales</taxon>
        <taxon>Bifidobacteriaceae</taxon>
        <taxon>Bifidobacterium</taxon>
    </lineage>
</organism>
<keyword evidence="6" id="KW-0418">Kinase</keyword>
<sequence length="347" mass="35954">MDSAHDAYDVVRLTGVRAGDADRFRADVTLRVAYAGRGRADDGPFGSEPAVDGASAPVIPWNRIARTIADAIGGASVECGGDGADADDGSVNGADIHGLARDVADRLLAISDGTDAVRAVEVTVRDLRPDVGVPCEGVSVTVTRVRETDDASRTRAEDNGTAAPEADDAIAGRPDAAEPPSTDDVPDGAATHRHAVISMDSTSTDAERLFRESIVALEGVPGTQVEGISPLYHVSNFDGPDAMAAVIQIETTMGARALIGALGTIERSLDGTIDLDLIDMDGVALDEPDCRVPWPSAREHAAVLAPWMDMDPNATLGGDPVSFLLAMAPDAARVGLLSDNWILGGTV</sequence>
<dbReference type="EMBL" id="JAFEJS010000002">
    <property type="protein sequence ID" value="MBT1172477.1"/>
    <property type="molecule type" value="Genomic_DNA"/>
</dbReference>
<evidence type="ECO:0000256" key="5">
    <source>
        <dbReference type="ARBA" id="ARBA00022741"/>
    </source>
</evidence>
<evidence type="ECO:0000259" key="10">
    <source>
        <dbReference type="Pfam" id="PF01288"/>
    </source>
</evidence>
<keyword evidence="5" id="KW-0547">Nucleotide-binding</keyword>
<evidence type="ECO:0000256" key="9">
    <source>
        <dbReference type="SAM" id="MobiDB-lite"/>
    </source>
</evidence>
<dbReference type="EC" id="2.7.6.3" evidence="3"/>
<evidence type="ECO:0000256" key="3">
    <source>
        <dbReference type="ARBA" id="ARBA00013253"/>
    </source>
</evidence>
<keyword evidence="7" id="KW-0067">ATP-binding</keyword>
<name>A0ABS5UNH9_9BIFI</name>
<evidence type="ECO:0000256" key="1">
    <source>
        <dbReference type="ARBA" id="ARBA00000198"/>
    </source>
</evidence>
<keyword evidence="12" id="KW-1185">Reference proteome</keyword>
<dbReference type="Pfam" id="PF01288">
    <property type="entry name" value="HPPK"/>
    <property type="match status" value="1"/>
</dbReference>